<sequence length="769" mass="85527">MFRADWIVRGSRGIGERARLAYCGLGLKLLILEQVTIGCTEGVATFGTIGGTSTGGIDEELGGSVGCKFAEEHSHSTHHQPLSSRHPPSRAPSNPRVSPSARLEKRCFRCLARDHVVAACRDPVRCLRCWHTGHRAKFCNTKLARSAVIMNRALHHRGRAPQAKVYVPFTEEYLRRVELRRNALLADVIPPANLGPDPINTIKSALARRFGGYNEDFSVARCRERDFAVFLPEWVPVGVLTRREILTLDGFWLRCYPWGQYRDARPHPVQYKAWIRLISLPFEIWTVPRVAALVSGFGRFIKADGPTKALTDLRAFRCQIALDSVFSIPQNLSVIVGEERFPVIVHLEMWERFEQGGDNAPPGPPRLDQDEAGGPAGDRNPARQADGGGAGTDEEMGDAPGELEQAEPAPQEPGRRWLRSLTRQRCRTTGRRGVRGRNLLLGPPRYCGPQEESELRPRAVVGPRWVDVVTDPRTGRLWRRGRLSDALPRWGGSARRPSAVAGPQRLAVARGSKPGRPGFRGRLSVALPPRFASGGFLVRKSFRSKPYLVNPLFPPLCKGPRLLGPHLSPPRPTKVDLSLSGLAVGLTSGSTSLFRAGIFSTSPHQQLRWISWEGRFNGPIFFQPCSGGEPASPSNRRGGSDYLVACSGGKGHAPLADFAENQFFTPTRRTWWTSATEGVSAGTSWYGTRATTAHSCLSSPPPWMPRLLWRTRFQWSARPLWSFFLEARFLPPACRTWWVSTTEEVKAGTIWYAVVGCRQQDYRDAHYED</sequence>
<dbReference type="EMBL" id="LR862153">
    <property type="protein sequence ID" value="CAD1835713.1"/>
    <property type="molecule type" value="Genomic_DNA"/>
</dbReference>
<name>A0A6V7PY86_ANACO</name>
<protein>
    <recommendedName>
        <fullName evidence="3">CCHC-type domain-containing protein</fullName>
    </recommendedName>
</protein>
<feature type="region of interest" description="Disordered" evidence="1">
    <location>
        <begin position="354"/>
        <end position="437"/>
    </location>
</feature>
<dbReference type="AlphaFoldDB" id="A0A6V7PY86"/>
<evidence type="ECO:0000313" key="2">
    <source>
        <dbReference type="EMBL" id="CAD1835713.1"/>
    </source>
</evidence>
<dbReference type="SUPFAM" id="SSF57756">
    <property type="entry name" value="Retrovirus zinc finger-like domains"/>
    <property type="match status" value="1"/>
</dbReference>
<dbReference type="Gene3D" id="4.10.60.10">
    <property type="entry name" value="Zinc finger, CCHC-type"/>
    <property type="match status" value="1"/>
</dbReference>
<feature type="region of interest" description="Disordered" evidence="1">
    <location>
        <begin position="76"/>
        <end position="98"/>
    </location>
</feature>
<dbReference type="GO" id="GO:0008270">
    <property type="term" value="F:zinc ion binding"/>
    <property type="evidence" value="ECO:0007669"/>
    <property type="project" value="InterPro"/>
</dbReference>
<feature type="compositionally biased region" description="Basic residues" evidence="1">
    <location>
        <begin position="416"/>
        <end position="435"/>
    </location>
</feature>
<dbReference type="InterPro" id="IPR036875">
    <property type="entry name" value="Znf_CCHC_sf"/>
</dbReference>
<accession>A0A6V7PY86</accession>
<organism evidence="2">
    <name type="scientific">Ananas comosus var. bracteatus</name>
    <name type="common">red pineapple</name>
    <dbReference type="NCBI Taxonomy" id="296719"/>
    <lineage>
        <taxon>Eukaryota</taxon>
        <taxon>Viridiplantae</taxon>
        <taxon>Streptophyta</taxon>
        <taxon>Embryophyta</taxon>
        <taxon>Tracheophyta</taxon>
        <taxon>Spermatophyta</taxon>
        <taxon>Magnoliopsida</taxon>
        <taxon>Liliopsida</taxon>
        <taxon>Poales</taxon>
        <taxon>Bromeliaceae</taxon>
        <taxon>Bromelioideae</taxon>
        <taxon>Ananas</taxon>
    </lineage>
</organism>
<evidence type="ECO:0008006" key="3">
    <source>
        <dbReference type="Google" id="ProtNLM"/>
    </source>
</evidence>
<evidence type="ECO:0000256" key="1">
    <source>
        <dbReference type="SAM" id="MobiDB-lite"/>
    </source>
</evidence>
<feature type="compositionally biased region" description="Low complexity" evidence="1">
    <location>
        <begin position="399"/>
        <end position="409"/>
    </location>
</feature>
<dbReference type="GO" id="GO:0003676">
    <property type="term" value="F:nucleic acid binding"/>
    <property type="evidence" value="ECO:0007669"/>
    <property type="project" value="InterPro"/>
</dbReference>
<proteinExistence type="predicted"/>
<gene>
    <name evidence="2" type="ORF">CB5_LOCUS18924</name>
</gene>
<reference evidence="2" key="1">
    <citation type="submission" date="2020-07" db="EMBL/GenBank/DDBJ databases">
        <authorList>
            <person name="Lin J."/>
        </authorList>
    </citation>
    <scope>NUCLEOTIDE SEQUENCE</scope>
</reference>